<dbReference type="Gene3D" id="1.20.1510.10">
    <property type="entry name" value="Cation efflux protein transmembrane domain"/>
    <property type="match status" value="1"/>
</dbReference>
<evidence type="ECO:0000256" key="6">
    <source>
        <dbReference type="ARBA" id="ARBA00023136"/>
    </source>
</evidence>
<evidence type="ECO:0000259" key="8">
    <source>
        <dbReference type="Pfam" id="PF01545"/>
    </source>
</evidence>
<reference evidence="10 11" key="2">
    <citation type="submission" date="2019-05" db="EMBL/GenBank/DDBJ databases">
        <authorList>
            <person name="Suflita J.M."/>
            <person name="Marks C.R."/>
        </authorList>
    </citation>
    <scope>NUCLEOTIDE SEQUENCE [LARGE SCALE GENOMIC DNA]</scope>
    <source>
        <strain evidence="10 11">ALDC</strain>
    </source>
</reference>
<gene>
    <name evidence="10" type="ORF">FDQ92_04940</name>
</gene>
<feature type="transmembrane region" description="Helical" evidence="7">
    <location>
        <begin position="139"/>
        <end position="159"/>
    </location>
</feature>
<dbReference type="PANTHER" id="PTHR43840">
    <property type="entry name" value="MITOCHONDRIAL METAL TRANSPORTER 1-RELATED"/>
    <property type="match status" value="1"/>
</dbReference>
<dbReference type="Proteomes" id="UP000298602">
    <property type="component" value="Chromosome"/>
</dbReference>
<dbReference type="KEGG" id="dax:FDQ92_04940"/>
<dbReference type="NCBIfam" id="TIGR01297">
    <property type="entry name" value="CDF"/>
    <property type="match status" value="1"/>
</dbReference>
<comment type="subcellular location">
    <subcellularLocation>
        <location evidence="1">Membrane</location>
        <topology evidence="1">Multi-pass membrane protein</topology>
    </subcellularLocation>
</comment>
<dbReference type="Pfam" id="PF01545">
    <property type="entry name" value="Cation_efflux"/>
    <property type="match status" value="1"/>
</dbReference>
<dbReference type="EMBL" id="CP040098">
    <property type="protein sequence ID" value="QCQ23452.1"/>
    <property type="molecule type" value="Genomic_DNA"/>
</dbReference>
<keyword evidence="3" id="KW-0813">Transport</keyword>
<dbReference type="InterPro" id="IPR002524">
    <property type="entry name" value="Cation_efflux"/>
</dbReference>
<dbReference type="InterPro" id="IPR027469">
    <property type="entry name" value="Cation_efflux_TMD_sf"/>
</dbReference>
<evidence type="ECO:0000256" key="5">
    <source>
        <dbReference type="ARBA" id="ARBA00022989"/>
    </source>
</evidence>
<evidence type="ECO:0000256" key="4">
    <source>
        <dbReference type="ARBA" id="ARBA00022692"/>
    </source>
</evidence>
<sequence>MTGSLLVGLMLMAAKFYVYRLTHSSAVLSDALESIINVIASGFALGSVIFSAKPPDTGHPYGHGKIEYFSAGFEGALIILAAFGIFRTAWPQILHPHPLPHLELGLVLLLGTSAANLILGIVLVRVGKKTVSLAVLADGRHVLTDVITSIGVLAGLLLVRLTGWYWMDGAVAAVLGLHILVSGGRLVKTSFSGLMDAADLSLLDEIAALIARHRKETWIDVHRLRAWRAGERLFVDFHLILPRNLPLHAAHTEVKALEGIFRERFGAMVEVMIHVDPCSDPQCQVCAESGCGLRKHPTHHQYLWDRNFLTAEFPHDQDTTDHHPRDS</sequence>
<evidence type="ECO:0000256" key="3">
    <source>
        <dbReference type="ARBA" id="ARBA00022448"/>
    </source>
</evidence>
<accession>A0A4P8L9W4</accession>
<name>A0A4P8L9W4_9BACT</name>
<protein>
    <submittedName>
        <fullName evidence="10">Cation transporter</fullName>
    </submittedName>
</protein>
<dbReference type="GO" id="GO:0006882">
    <property type="term" value="P:intracellular zinc ion homeostasis"/>
    <property type="evidence" value="ECO:0007669"/>
    <property type="project" value="TreeGrafter"/>
</dbReference>
<dbReference type="PANTHER" id="PTHR43840:SF15">
    <property type="entry name" value="MITOCHONDRIAL METAL TRANSPORTER 1-RELATED"/>
    <property type="match status" value="1"/>
</dbReference>
<evidence type="ECO:0000256" key="1">
    <source>
        <dbReference type="ARBA" id="ARBA00004141"/>
    </source>
</evidence>
<keyword evidence="5 7" id="KW-1133">Transmembrane helix</keyword>
<keyword evidence="6 7" id="KW-0472">Membrane</keyword>
<proteinExistence type="inferred from homology"/>
<feature type="transmembrane region" description="Helical" evidence="7">
    <location>
        <begin position="106"/>
        <end position="127"/>
    </location>
</feature>
<dbReference type="Gene3D" id="3.30.70.1350">
    <property type="entry name" value="Cation efflux protein, cytoplasmic domain"/>
    <property type="match status" value="1"/>
</dbReference>
<dbReference type="InterPro" id="IPR050291">
    <property type="entry name" value="CDF_Transporter"/>
</dbReference>
<dbReference type="GO" id="GO:0015086">
    <property type="term" value="F:cadmium ion transmembrane transporter activity"/>
    <property type="evidence" value="ECO:0007669"/>
    <property type="project" value="TreeGrafter"/>
</dbReference>
<evidence type="ECO:0000313" key="11">
    <source>
        <dbReference type="Proteomes" id="UP000298602"/>
    </source>
</evidence>
<dbReference type="OrthoDB" id="9806522at2"/>
<evidence type="ECO:0000313" key="10">
    <source>
        <dbReference type="EMBL" id="QCQ23452.1"/>
    </source>
</evidence>
<comment type="similarity">
    <text evidence="2">Belongs to the cation diffusion facilitator (CDF) transporter (TC 2.A.4) family.</text>
</comment>
<evidence type="ECO:0000256" key="2">
    <source>
        <dbReference type="ARBA" id="ARBA00008114"/>
    </source>
</evidence>
<dbReference type="SUPFAM" id="SSF160240">
    <property type="entry name" value="Cation efflux protein cytoplasmic domain-like"/>
    <property type="match status" value="1"/>
</dbReference>
<feature type="domain" description="Cation efflux protein transmembrane" evidence="8">
    <location>
        <begin position="4"/>
        <end position="195"/>
    </location>
</feature>
<dbReference type="InterPro" id="IPR036837">
    <property type="entry name" value="Cation_efflux_CTD_sf"/>
</dbReference>
<evidence type="ECO:0000256" key="7">
    <source>
        <dbReference type="SAM" id="Phobius"/>
    </source>
</evidence>
<reference evidence="10 11" key="1">
    <citation type="submission" date="2019-05" db="EMBL/GenBank/DDBJ databases">
        <title>The Complete Genome Sequence of the n-alkane-degrading Desulfoglaeba alkanexedens ALDC reveals multiple alkylsuccinate synthase gene clusters.</title>
        <authorList>
            <person name="Callaghan A.V."/>
            <person name="Davidova I.A."/>
            <person name="Duncan K.E."/>
            <person name="Morris B."/>
            <person name="McInerney M.J."/>
        </authorList>
    </citation>
    <scope>NUCLEOTIDE SEQUENCE [LARGE SCALE GENOMIC DNA]</scope>
    <source>
        <strain evidence="10 11">ALDC</strain>
    </source>
</reference>
<dbReference type="GO" id="GO:0015093">
    <property type="term" value="F:ferrous iron transmembrane transporter activity"/>
    <property type="evidence" value="ECO:0007669"/>
    <property type="project" value="TreeGrafter"/>
</dbReference>
<keyword evidence="4 7" id="KW-0812">Transmembrane</keyword>
<dbReference type="SUPFAM" id="SSF161111">
    <property type="entry name" value="Cation efflux protein transmembrane domain-like"/>
    <property type="match status" value="1"/>
</dbReference>
<dbReference type="GO" id="GO:0015341">
    <property type="term" value="F:zinc efflux antiporter activity"/>
    <property type="evidence" value="ECO:0007669"/>
    <property type="project" value="TreeGrafter"/>
</dbReference>
<dbReference type="AlphaFoldDB" id="A0A4P8L9W4"/>
<evidence type="ECO:0000259" key="9">
    <source>
        <dbReference type="Pfam" id="PF16916"/>
    </source>
</evidence>
<keyword evidence="11" id="KW-1185">Reference proteome</keyword>
<dbReference type="Pfam" id="PF16916">
    <property type="entry name" value="ZT_dimer"/>
    <property type="match status" value="1"/>
</dbReference>
<dbReference type="InterPro" id="IPR058533">
    <property type="entry name" value="Cation_efflux_TM"/>
</dbReference>
<organism evidence="10 11">
    <name type="scientific">Desulfoglaeba alkanexedens ALDC</name>
    <dbReference type="NCBI Taxonomy" id="980445"/>
    <lineage>
        <taxon>Bacteria</taxon>
        <taxon>Pseudomonadati</taxon>
        <taxon>Thermodesulfobacteriota</taxon>
        <taxon>Syntrophobacteria</taxon>
        <taxon>Syntrophobacterales</taxon>
        <taxon>Syntrophobacteraceae</taxon>
        <taxon>Desulfoglaeba</taxon>
    </lineage>
</organism>
<feature type="transmembrane region" description="Helical" evidence="7">
    <location>
        <begin position="165"/>
        <end position="187"/>
    </location>
</feature>
<feature type="domain" description="Cation efflux protein cytoplasmic" evidence="9">
    <location>
        <begin position="203"/>
        <end position="278"/>
    </location>
</feature>
<feature type="transmembrane region" description="Helical" evidence="7">
    <location>
        <begin position="66"/>
        <end position="86"/>
    </location>
</feature>
<dbReference type="GO" id="GO:0005886">
    <property type="term" value="C:plasma membrane"/>
    <property type="evidence" value="ECO:0007669"/>
    <property type="project" value="TreeGrafter"/>
</dbReference>
<dbReference type="InterPro" id="IPR027470">
    <property type="entry name" value="Cation_efflux_CTD"/>
</dbReference>
<feature type="transmembrane region" description="Helical" evidence="7">
    <location>
        <begin position="34"/>
        <end position="54"/>
    </location>
</feature>